<dbReference type="GO" id="GO:0003677">
    <property type="term" value="F:DNA binding"/>
    <property type="evidence" value="ECO:0007669"/>
    <property type="project" value="UniProtKB-KW"/>
</dbReference>
<dbReference type="InterPro" id="IPR001387">
    <property type="entry name" value="Cro/C1-type_HTH"/>
</dbReference>
<proteinExistence type="predicted"/>
<dbReference type="AlphaFoldDB" id="A0A2A7B7G2"/>
<reference evidence="2 5" key="2">
    <citation type="journal article" date="2019" name="Nat. Med.">
        <title>A library of human gut bacterial isolates paired with longitudinal multiomics data enables mechanistic microbiome research.</title>
        <authorList>
            <person name="Poyet M."/>
            <person name="Groussin M."/>
            <person name="Gibbons S.M."/>
            <person name="Avila-Pacheco J."/>
            <person name="Jiang X."/>
            <person name="Kearney S.M."/>
            <person name="Perrotta A.R."/>
            <person name="Berdy B."/>
            <person name="Zhao S."/>
            <person name="Lieberman T.D."/>
            <person name="Swanson P.K."/>
            <person name="Smith M."/>
            <person name="Roesemann S."/>
            <person name="Alexander J.E."/>
            <person name="Rich S.A."/>
            <person name="Livny J."/>
            <person name="Vlamakis H."/>
            <person name="Clish C."/>
            <person name="Bullock K."/>
            <person name="Deik A."/>
            <person name="Scott J."/>
            <person name="Pierce K.A."/>
            <person name="Xavier R.J."/>
            <person name="Alm E.J."/>
        </authorList>
    </citation>
    <scope>NUCLEOTIDE SEQUENCE [LARGE SCALE GENOMIC DNA]</scope>
    <source>
        <strain evidence="2 5">BIOML-A1</strain>
    </source>
</reference>
<reference evidence="3 4" key="1">
    <citation type="journal article" date="2017" name="Front. Microbiol.">
        <title>New Insights into the Diversity of the Genus Faecalibacterium.</title>
        <authorList>
            <person name="Benevides L."/>
            <person name="Burman S."/>
            <person name="Martin R."/>
            <person name="Robert V."/>
            <person name="Thomas M."/>
            <person name="Miquel S."/>
            <person name="Chain F."/>
            <person name="Sokol H."/>
            <person name="Bermudez-Humaran L.G."/>
            <person name="Morrison M."/>
            <person name="Langella P."/>
            <person name="Azevedo V.A."/>
            <person name="Chatel J.M."/>
            <person name="Soares S."/>
        </authorList>
    </citation>
    <scope>NUCLEOTIDE SEQUENCE [LARGE SCALE GENOMIC DNA]</scope>
    <source>
        <strain evidence="3 4">AHMP21</strain>
    </source>
</reference>
<name>A0A2A7B7G2_9FIRM</name>
<sequence length="153" mass="17425">MKELTTADRLKQIMSERGLKQVDILEACKPYCERYGVQLKKNDLSQYVSGKVEPKQDKLSILGMALNVNEVWLMGYNVPAGRKELEKLEQQLQSEVTACELFEKCYGKETFEAVKLFVQLDTLDQGKVIGKMELMLEDEKYSAKEGSSSEQAM</sequence>
<evidence type="ECO:0000259" key="1">
    <source>
        <dbReference type="PROSITE" id="PS50943"/>
    </source>
</evidence>
<dbReference type="InterPro" id="IPR010982">
    <property type="entry name" value="Lambda_DNA-bd_dom_sf"/>
</dbReference>
<comment type="caution">
    <text evidence="3">The sequence shown here is derived from an EMBL/GenBank/DDBJ whole genome shotgun (WGS) entry which is preliminary data.</text>
</comment>
<keyword evidence="2" id="KW-0238">DNA-binding</keyword>
<dbReference type="Proteomes" id="UP000461506">
    <property type="component" value="Unassembled WGS sequence"/>
</dbReference>
<accession>A0A2A7B7G2</accession>
<dbReference type="PROSITE" id="PS50943">
    <property type="entry name" value="HTH_CROC1"/>
    <property type="match status" value="1"/>
</dbReference>
<dbReference type="EMBL" id="WKQN01000004">
    <property type="protein sequence ID" value="MSC62939.1"/>
    <property type="molecule type" value="Genomic_DNA"/>
</dbReference>
<dbReference type="RefSeq" id="WP_097792170.1">
    <property type="nucleotide sequence ID" value="NZ_NOUV01000011.1"/>
</dbReference>
<dbReference type="Proteomes" id="UP000220904">
    <property type="component" value="Unassembled WGS sequence"/>
</dbReference>
<dbReference type="Gene3D" id="1.10.260.40">
    <property type="entry name" value="lambda repressor-like DNA-binding domains"/>
    <property type="match status" value="1"/>
</dbReference>
<organism evidence="3 4">
    <name type="scientific">Faecalibacterium prausnitzii</name>
    <dbReference type="NCBI Taxonomy" id="853"/>
    <lineage>
        <taxon>Bacteria</taxon>
        <taxon>Bacillati</taxon>
        <taxon>Bacillota</taxon>
        <taxon>Clostridia</taxon>
        <taxon>Eubacteriales</taxon>
        <taxon>Oscillospiraceae</taxon>
        <taxon>Faecalibacterium</taxon>
    </lineage>
</organism>
<dbReference type="OrthoDB" id="194368at2"/>
<dbReference type="EMBL" id="NOUV01000011">
    <property type="protein sequence ID" value="PDX87281.1"/>
    <property type="molecule type" value="Genomic_DNA"/>
</dbReference>
<evidence type="ECO:0000313" key="5">
    <source>
        <dbReference type="Proteomes" id="UP000461506"/>
    </source>
</evidence>
<feature type="domain" description="HTH cro/C1-type" evidence="1">
    <location>
        <begin position="44"/>
        <end position="73"/>
    </location>
</feature>
<dbReference type="CDD" id="cd00093">
    <property type="entry name" value="HTH_XRE"/>
    <property type="match status" value="1"/>
</dbReference>
<evidence type="ECO:0000313" key="3">
    <source>
        <dbReference type="EMBL" id="PDX87281.1"/>
    </source>
</evidence>
<gene>
    <name evidence="3" type="ORF">CHR60_05930</name>
    <name evidence="2" type="ORF">GKD95_06220</name>
</gene>
<evidence type="ECO:0000313" key="2">
    <source>
        <dbReference type="EMBL" id="MSC62939.1"/>
    </source>
</evidence>
<evidence type="ECO:0000313" key="4">
    <source>
        <dbReference type="Proteomes" id="UP000220904"/>
    </source>
</evidence>
<protein>
    <submittedName>
        <fullName evidence="2">DNA-binding protein</fullName>
    </submittedName>
</protein>